<keyword evidence="2" id="KW-1185">Reference proteome</keyword>
<reference evidence="1" key="2">
    <citation type="submission" date="2020-06" db="EMBL/GenBank/DDBJ databases">
        <title>Helianthus annuus Genome sequencing and assembly Release 2.</title>
        <authorList>
            <person name="Gouzy J."/>
            <person name="Langlade N."/>
            <person name="Munos S."/>
        </authorList>
    </citation>
    <scope>NUCLEOTIDE SEQUENCE</scope>
    <source>
        <tissue evidence="1">Leaves</tissue>
    </source>
</reference>
<dbReference type="AlphaFoldDB" id="A0A9K3J5B3"/>
<evidence type="ECO:0000313" key="2">
    <source>
        <dbReference type="Proteomes" id="UP000215914"/>
    </source>
</evidence>
<organism evidence="1 2">
    <name type="scientific">Helianthus annuus</name>
    <name type="common">Common sunflower</name>
    <dbReference type="NCBI Taxonomy" id="4232"/>
    <lineage>
        <taxon>Eukaryota</taxon>
        <taxon>Viridiplantae</taxon>
        <taxon>Streptophyta</taxon>
        <taxon>Embryophyta</taxon>
        <taxon>Tracheophyta</taxon>
        <taxon>Spermatophyta</taxon>
        <taxon>Magnoliopsida</taxon>
        <taxon>eudicotyledons</taxon>
        <taxon>Gunneridae</taxon>
        <taxon>Pentapetalae</taxon>
        <taxon>asterids</taxon>
        <taxon>campanulids</taxon>
        <taxon>Asterales</taxon>
        <taxon>Asteraceae</taxon>
        <taxon>Asteroideae</taxon>
        <taxon>Heliantheae alliance</taxon>
        <taxon>Heliantheae</taxon>
        <taxon>Helianthus</taxon>
    </lineage>
</organism>
<proteinExistence type="predicted"/>
<comment type="caution">
    <text evidence="1">The sequence shown here is derived from an EMBL/GenBank/DDBJ whole genome shotgun (WGS) entry which is preliminary data.</text>
</comment>
<protein>
    <submittedName>
        <fullName evidence="1">Uncharacterized protein</fullName>
    </submittedName>
</protein>
<reference evidence="1" key="1">
    <citation type="journal article" date="2017" name="Nature">
        <title>The sunflower genome provides insights into oil metabolism, flowering and Asterid evolution.</title>
        <authorList>
            <person name="Badouin H."/>
            <person name="Gouzy J."/>
            <person name="Grassa C.J."/>
            <person name="Murat F."/>
            <person name="Staton S.E."/>
            <person name="Cottret L."/>
            <person name="Lelandais-Briere C."/>
            <person name="Owens G.L."/>
            <person name="Carrere S."/>
            <person name="Mayjonade B."/>
            <person name="Legrand L."/>
            <person name="Gill N."/>
            <person name="Kane N.C."/>
            <person name="Bowers J.E."/>
            <person name="Hubner S."/>
            <person name="Bellec A."/>
            <person name="Berard A."/>
            <person name="Berges H."/>
            <person name="Blanchet N."/>
            <person name="Boniface M.C."/>
            <person name="Brunel D."/>
            <person name="Catrice O."/>
            <person name="Chaidir N."/>
            <person name="Claudel C."/>
            <person name="Donnadieu C."/>
            <person name="Faraut T."/>
            <person name="Fievet G."/>
            <person name="Helmstetter N."/>
            <person name="King M."/>
            <person name="Knapp S.J."/>
            <person name="Lai Z."/>
            <person name="Le Paslier M.C."/>
            <person name="Lippi Y."/>
            <person name="Lorenzon L."/>
            <person name="Mandel J.R."/>
            <person name="Marage G."/>
            <person name="Marchand G."/>
            <person name="Marquand E."/>
            <person name="Bret-Mestries E."/>
            <person name="Morien E."/>
            <person name="Nambeesan S."/>
            <person name="Nguyen T."/>
            <person name="Pegot-Espagnet P."/>
            <person name="Pouilly N."/>
            <person name="Raftis F."/>
            <person name="Sallet E."/>
            <person name="Schiex T."/>
            <person name="Thomas J."/>
            <person name="Vandecasteele C."/>
            <person name="Vares D."/>
            <person name="Vear F."/>
            <person name="Vautrin S."/>
            <person name="Crespi M."/>
            <person name="Mangin B."/>
            <person name="Burke J.M."/>
            <person name="Salse J."/>
            <person name="Munos S."/>
            <person name="Vincourt P."/>
            <person name="Rieseberg L.H."/>
            <person name="Langlade N.B."/>
        </authorList>
    </citation>
    <scope>NUCLEOTIDE SEQUENCE</scope>
    <source>
        <tissue evidence="1">Leaves</tissue>
    </source>
</reference>
<gene>
    <name evidence="1" type="ORF">HanXRQr2_Chr04g0148881</name>
</gene>
<dbReference type="Proteomes" id="UP000215914">
    <property type="component" value="Unassembled WGS sequence"/>
</dbReference>
<dbReference type="Gramene" id="mRNA:HanXRQr2_Chr04g0148881">
    <property type="protein sequence ID" value="CDS:HanXRQr2_Chr04g0148881.1"/>
    <property type="gene ID" value="HanXRQr2_Chr04g0148881"/>
</dbReference>
<evidence type="ECO:0000313" key="1">
    <source>
        <dbReference type="EMBL" id="KAF5808728.1"/>
    </source>
</evidence>
<sequence>MTKTTIKIHNTNPKRIIIISKVITDFNSNTKGYILNASIDKKNPSYLNRFKIEANQTYYNCVNQ</sequence>
<accession>A0A9K3J5B3</accession>
<name>A0A9K3J5B3_HELAN</name>
<dbReference type="EMBL" id="MNCJ02000319">
    <property type="protein sequence ID" value="KAF5808728.1"/>
    <property type="molecule type" value="Genomic_DNA"/>
</dbReference>